<comment type="caution">
    <text evidence="3">The sequence shown here is derived from an EMBL/GenBank/DDBJ whole genome shotgun (WGS) entry which is preliminary data.</text>
</comment>
<dbReference type="EMBL" id="LGSR01000026">
    <property type="protein sequence ID" value="KOS17380.1"/>
    <property type="molecule type" value="Genomic_DNA"/>
</dbReference>
<gene>
    <name evidence="3" type="ORF">ESCO_006525</name>
</gene>
<dbReference type="OrthoDB" id="2133190at2759"/>
<accession>A0A0M8N0F4</accession>
<feature type="region of interest" description="Disordered" evidence="1">
    <location>
        <begin position="318"/>
        <end position="342"/>
    </location>
</feature>
<proteinExistence type="predicted"/>
<name>A0A0M8N0F4_ESCWE</name>
<reference evidence="3 4" key="1">
    <citation type="submission" date="2015-07" db="EMBL/GenBank/DDBJ databases">
        <title>The genome of the fungus Escovopsis weberi, a specialized disease agent of ant agriculture.</title>
        <authorList>
            <person name="de Man T.J."/>
            <person name="Stajich J.E."/>
            <person name="Kubicek C.P."/>
            <person name="Chenthamara K."/>
            <person name="Atanasova L."/>
            <person name="Druzhinina I.S."/>
            <person name="Birnbaum S."/>
            <person name="Barribeau S.M."/>
            <person name="Teiling C."/>
            <person name="Suen G."/>
            <person name="Currie C."/>
            <person name="Gerardo N.M."/>
        </authorList>
    </citation>
    <scope>NUCLEOTIDE SEQUENCE [LARGE SCALE GENOMIC DNA]</scope>
</reference>
<feature type="region of interest" description="Disordered" evidence="1">
    <location>
        <begin position="468"/>
        <end position="497"/>
    </location>
</feature>
<dbReference type="GO" id="GO:0045944">
    <property type="term" value="P:positive regulation of transcription by RNA polymerase II"/>
    <property type="evidence" value="ECO:0007669"/>
    <property type="project" value="InterPro"/>
</dbReference>
<dbReference type="InterPro" id="IPR019006">
    <property type="entry name" value="Sre1_C"/>
</dbReference>
<evidence type="ECO:0000259" key="2">
    <source>
        <dbReference type="Pfam" id="PF09427"/>
    </source>
</evidence>
<dbReference type="Pfam" id="PF09427">
    <property type="entry name" value="DUF2014"/>
    <property type="match status" value="2"/>
</dbReference>
<organism evidence="3 4">
    <name type="scientific">Escovopsis weberi</name>
    <dbReference type="NCBI Taxonomy" id="150374"/>
    <lineage>
        <taxon>Eukaryota</taxon>
        <taxon>Fungi</taxon>
        <taxon>Dikarya</taxon>
        <taxon>Ascomycota</taxon>
        <taxon>Pezizomycotina</taxon>
        <taxon>Sordariomycetes</taxon>
        <taxon>Hypocreomycetidae</taxon>
        <taxon>Hypocreales</taxon>
        <taxon>Hypocreaceae</taxon>
        <taxon>Escovopsis</taxon>
    </lineage>
</organism>
<keyword evidence="4" id="KW-1185">Reference proteome</keyword>
<dbReference type="Proteomes" id="UP000053831">
    <property type="component" value="Unassembled WGS sequence"/>
</dbReference>
<dbReference type="PANTHER" id="PTHR47336">
    <property type="entry name" value="TRANSCRIPTION FACTOR HMS1-RELATED"/>
    <property type="match status" value="1"/>
</dbReference>
<protein>
    <recommendedName>
        <fullName evidence="2">Sterol regulatory element-binding protein 1 C-terminal domain-containing protein</fullName>
    </recommendedName>
</protein>
<sequence>MQLRLAAFEKLWMGGAMNGPVRAQGIQPQYQGQSADWSNANPYVGKMMLSSLAGLMVLEAMRENEPSNSEPQVWVPRHNFFLEAAALMVKTAKLSIRRVFGDDAYRRLTGKSTLPDTPVRLMLKALHIRLLLWGFSHPGPRLGILDALASRLSRAKWKKARQLNQFLVQMGHMTGTPHEDELPDHLAALLSQECDEVLNQMVVQRAHNLAFNKETSHSIAWPIEAMDAVVEDKAVTVPMDAVAAWWSTEILHDVLAASVDRDRDDEHALDSRAQSIDVAIRVAPAGSMAHLRAILARAVLTERTRGANIAAVAQAINEGDREGADPDAPTTTGARGSGAYTRGPDSQLSLGCASALAHLKRVQAGAPGSRESFRDAVEKIIFVAKTSSLTLLSFASVMEVVDQVLAHESVANGLAYRLEELVKCLRIWMGSPLGSKCGVGHAIQEKAVNRCLTITKSLLQMDLDPGYSSMSDDEDGSDALGTTSVGPVRRFTSVHDD</sequence>
<evidence type="ECO:0000313" key="4">
    <source>
        <dbReference type="Proteomes" id="UP000053831"/>
    </source>
</evidence>
<evidence type="ECO:0000313" key="3">
    <source>
        <dbReference type="EMBL" id="KOS17380.1"/>
    </source>
</evidence>
<dbReference type="PANTHER" id="PTHR47336:SF2">
    <property type="entry name" value="TRANSCRIPTION FACTOR HMS1-RELATED"/>
    <property type="match status" value="1"/>
</dbReference>
<dbReference type="InterPro" id="IPR052099">
    <property type="entry name" value="Regulatory_TF_Diverse"/>
</dbReference>
<feature type="domain" description="Sterol regulatory element-binding protein 1 C-terminal" evidence="2">
    <location>
        <begin position="72"/>
        <end position="111"/>
    </location>
</feature>
<dbReference type="AlphaFoldDB" id="A0A0M8N0F4"/>
<feature type="domain" description="Sterol regulatory element-binding protein 1 C-terminal" evidence="2">
    <location>
        <begin position="113"/>
        <end position="470"/>
    </location>
</feature>
<evidence type="ECO:0000256" key="1">
    <source>
        <dbReference type="SAM" id="MobiDB-lite"/>
    </source>
</evidence>
<dbReference type="GO" id="GO:0032933">
    <property type="term" value="P:SREBP signaling pathway"/>
    <property type="evidence" value="ECO:0007669"/>
    <property type="project" value="InterPro"/>
</dbReference>
<dbReference type="STRING" id="150374.A0A0M8N0F4"/>